<dbReference type="Gene3D" id="3.90.1580.10">
    <property type="entry name" value="paralog of FGE (formylglycine-generating enzyme)"/>
    <property type="match status" value="1"/>
</dbReference>
<keyword evidence="3" id="KW-1185">Reference proteome</keyword>
<comment type="caution">
    <text evidence="2">The sequence shown here is derived from an EMBL/GenBank/DDBJ whole genome shotgun (WGS) entry which is preliminary data.</text>
</comment>
<organism evidence="2 3">
    <name type="scientific">Maritalea mediterranea</name>
    <dbReference type="NCBI Taxonomy" id="2909667"/>
    <lineage>
        <taxon>Bacteria</taxon>
        <taxon>Pseudomonadati</taxon>
        <taxon>Pseudomonadota</taxon>
        <taxon>Alphaproteobacteria</taxon>
        <taxon>Hyphomicrobiales</taxon>
        <taxon>Devosiaceae</taxon>
        <taxon>Maritalea</taxon>
    </lineage>
</organism>
<gene>
    <name evidence="2" type="ORF">L1I42_14760</name>
</gene>
<dbReference type="Proteomes" id="UP001201217">
    <property type="component" value="Unassembled WGS sequence"/>
</dbReference>
<evidence type="ECO:0000259" key="1">
    <source>
        <dbReference type="Pfam" id="PF03781"/>
    </source>
</evidence>
<dbReference type="PANTHER" id="PTHR23150:SF19">
    <property type="entry name" value="FORMYLGLYCINE-GENERATING ENZYME"/>
    <property type="match status" value="1"/>
</dbReference>
<dbReference type="PANTHER" id="PTHR23150">
    <property type="entry name" value="SULFATASE MODIFYING FACTOR 1, 2"/>
    <property type="match status" value="1"/>
</dbReference>
<proteinExistence type="predicted"/>
<sequence>MAPLDLDNVLADFVGLEGGRVDLRDDRLQAKWQVELKPFCLSKYPVTQALYHQITGHNPAKFTGAGRPVEHVSWYDAVQFCNQISSHFHLAPVYQIGANRDHVVADAGANGFRLPTDAEWQFAALGGQTAPLYGPIEEIAWFKQNSGGSTQPVGQKIANAYGLHDMLGNVWEWCFDVYDPEVYGSYRFFRGGGWNDPERGCLATNRRRSLPTYDIDDLGFRLARNKRQEKD</sequence>
<feature type="domain" description="Sulfatase-modifying factor enzyme-like" evidence="1">
    <location>
        <begin position="14"/>
        <end position="224"/>
    </location>
</feature>
<evidence type="ECO:0000313" key="2">
    <source>
        <dbReference type="EMBL" id="MCF4099754.1"/>
    </source>
</evidence>
<evidence type="ECO:0000313" key="3">
    <source>
        <dbReference type="Proteomes" id="UP001201217"/>
    </source>
</evidence>
<dbReference type="Pfam" id="PF03781">
    <property type="entry name" value="FGE-sulfatase"/>
    <property type="match status" value="1"/>
</dbReference>
<dbReference type="EMBL" id="JAKGTI010000003">
    <property type="protein sequence ID" value="MCF4099754.1"/>
    <property type="molecule type" value="Genomic_DNA"/>
</dbReference>
<reference evidence="2 3" key="1">
    <citation type="submission" date="2022-01" db="EMBL/GenBank/DDBJ databases">
        <title>Maritalea mediterranea sp. nov., isolated from marine plastic residues from the Malva-rosa beach (Valencia, Spain).</title>
        <authorList>
            <person name="Vidal-Verdu A."/>
            <person name="Molina-Menor E."/>
            <person name="Pascual J."/>
            <person name="Pereto J."/>
            <person name="Porcar M."/>
        </authorList>
    </citation>
    <scope>NUCLEOTIDE SEQUENCE [LARGE SCALE GENOMIC DNA]</scope>
    <source>
        <strain evidence="2 3">P4.10X</strain>
    </source>
</reference>
<accession>A0ABS9EA39</accession>
<dbReference type="InterPro" id="IPR005532">
    <property type="entry name" value="SUMF_dom"/>
</dbReference>
<dbReference type="RefSeq" id="WP_236115449.1">
    <property type="nucleotide sequence ID" value="NZ_JAKGTI010000003.1"/>
</dbReference>
<dbReference type="InterPro" id="IPR016187">
    <property type="entry name" value="CTDL_fold"/>
</dbReference>
<dbReference type="SUPFAM" id="SSF56436">
    <property type="entry name" value="C-type lectin-like"/>
    <property type="match status" value="1"/>
</dbReference>
<name>A0ABS9EA39_9HYPH</name>
<protein>
    <submittedName>
        <fullName evidence="2">Formylglycine-generating enzyme family protein</fullName>
    </submittedName>
</protein>
<dbReference type="InterPro" id="IPR051043">
    <property type="entry name" value="Sulfatase_Mod_Factor_Kinase"/>
</dbReference>
<dbReference type="InterPro" id="IPR042095">
    <property type="entry name" value="SUMF_sf"/>
</dbReference>